<proteinExistence type="predicted"/>
<name>A0A1W7D277_9ACTN</name>
<keyword evidence="1" id="KW-1133">Transmembrane helix</keyword>
<evidence type="ECO:0000313" key="2">
    <source>
        <dbReference type="EMBL" id="ARQ70660.1"/>
    </source>
</evidence>
<protein>
    <recommendedName>
        <fullName evidence="4">CU044_5270 family protein</fullName>
    </recommendedName>
</protein>
<evidence type="ECO:0000256" key="1">
    <source>
        <dbReference type="SAM" id="Phobius"/>
    </source>
</evidence>
<feature type="transmembrane region" description="Helical" evidence="1">
    <location>
        <begin position="52"/>
        <end position="72"/>
    </location>
</feature>
<evidence type="ECO:0008006" key="4">
    <source>
        <dbReference type="Google" id="ProtNLM"/>
    </source>
</evidence>
<dbReference type="OrthoDB" id="3425969at2"/>
<gene>
    <name evidence="2" type="ORF">CAG99_19065</name>
</gene>
<evidence type="ECO:0000313" key="3">
    <source>
        <dbReference type="Proteomes" id="UP000194218"/>
    </source>
</evidence>
<dbReference type="RefSeq" id="WP_086160510.1">
    <property type="nucleotide sequence ID" value="NZ_CP021121.1"/>
</dbReference>
<dbReference type="AlphaFoldDB" id="A0A1W7D277"/>
<keyword evidence="3" id="KW-1185">Reference proteome</keyword>
<keyword evidence="1" id="KW-0472">Membrane</keyword>
<keyword evidence="1" id="KW-0812">Transmembrane</keyword>
<dbReference type="Proteomes" id="UP000194218">
    <property type="component" value="Chromosome"/>
</dbReference>
<reference evidence="2 3" key="1">
    <citation type="submission" date="2017-05" db="EMBL/GenBank/DDBJ databases">
        <title>Complete genome sequence of Streptomyces sp. SCSIO 03032 revealed the diverse biosynthetic pathways for its bioactive secondary metabolites.</title>
        <authorList>
            <person name="Ma L."/>
            <person name="Zhu Y."/>
            <person name="Zhang W."/>
            <person name="Zhang G."/>
            <person name="Tian X."/>
            <person name="Zhang S."/>
            <person name="Zhang C."/>
        </authorList>
    </citation>
    <scope>NUCLEOTIDE SEQUENCE [LARGE SCALE GENOMIC DNA]</scope>
    <source>
        <strain evidence="2 3">SCSIO 03032</strain>
    </source>
</reference>
<dbReference type="EMBL" id="CP021121">
    <property type="protein sequence ID" value="ARQ70660.1"/>
    <property type="molecule type" value="Genomic_DNA"/>
</dbReference>
<accession>A0A1W7D277</accession>
<organism evidence="2 3">
    <name type="scientific">Streptomyces marincola</name>
    <dbReference type="NCBI Taxonomy" id="2878388"/>
    <lineage>
        <taxon>Bacteria</taxon>
        <taxon>Bacillati</taxon>
        <taxon>Actinomycetota</taxon>
        <taxon>Actinomycetes</taxon>
        <taxon>Kitasatosporales</taxon>
        <taxon>Streptomycetaceae</taxon>
        <taxon>Streptomyces</taxon>
    </lineage>
</organism>
<sequence>MGVSKDVRALLTGADPADGLVVDEERARADLETIVAREVPDTAGRRGRRVGVVPAVAAGVAATAAVAALVLLPGAGGDAGRAYAVTPPPLRYSAATDRSASEVLGEIADRAAALPEPTGKAVEISYRVWSLSTQVASGPVASEVVATDVRNELHPDGSLTQVQETPEGTETFTDAPSAYAQPAPAGAEEFAAWLEAAHGQSTSDIMSLQAAAHDLVTQQALGPDQRAAFLRLLAGTEGLEYDGEVTDRAGRDGQAFSAVSASSGLPTRYTFIIDPATGDVLGQEDTLTESAGELNVPIPSVIGYEVYLPPVREP</sequence>
<dbReference type="KEGG" id="smao:CAG99_19065"/>